<proteinExistence type="predicted"/>
<dbReference type="Proteomes" id="UP000727407">
    <property type="component" value="Unassembled WGS sequence"/>
</dbReference>
<dbReference type="Gene3D" id="3.30.710.10">
    <property type="entry name" value="Potassium Channel Kv1.1, Chain A"/>
    <property type="match status" value="1"/>
</dbReference>
<feature type="region of interest" description="Disordered" evidence="1">
    <location>
        <begin position="108"/>
        <end position="182"/>
    </location>
</feature>
<feature type="compositionally biased region" description="Polar residues" evidence="1">
    <location>
        <begin position="526"/>
        <end position="536"/>
    </location>
</feature>
<feature type="region of interest" description="Disordered" evidence="1">
    <location>
        <begin position="581"/>
        <end position="671"/>
    </location>
</feature>
<evidence type="ECO:0000259" key="2">
    <source>
        <dbReference type="PROSITE" id="PS50097"/>
    </source>
</evidence>
<feature type="compositionally biased region" description="Basic and acidic residues" evidence="1">
    <location>
        <begin position="589"/>
        <end position="602"/>
    </location>
</feature>
<dbReference type="PANTHER" id="PTHR47639">
    <property type="entry name" value="BTB/POZ DOMAIN-CONTAINING PROTEIN 18"/>
    <property type="match status" value="1"/>
</dbReference>
<evidence type="ECO:0000313" key="3">
    <source>
        <dbReference type="EMBL" id="KAF5904941.1"/>
    </source>
</evidence>
<dbReference type="EMBL" id="QNUK01000050">
    <property type="protein sequence ID" value="KAF5904941.1"/>
    <property type="molecule type" value="Genomic_DNA"/>
</dbReference>
<feature type="compositionally biased region" description="Basic and acidic residues" evidence="1">
    <location>
        <begin position="115"/>
        <end position="161"/>
    </location>
</feature>
<feature type="compositionally biased region" description="Basic and acidic residues" evidence="1">
    <location>
        <begin position="653"/>
        <end position="671"/>
    </location>
</feature>
<feature type="compositionally biased region" description="Basic and acidic residues" evidence="1">
    <location>
        <begin position="434"/>
        <end position="450"/>
    </location>
</feature>
<comment type="caution">
    <text evidence="3">The sequence shown here is derived from an EMBL/GenBank/DDBJ whole genome shotgun (WGS) entry which is preliminary data.</text>
</comment>
<organism evidence="3 4">
    <name type="scientific">Clarias magur</name>
    <name type="common">Asian catfish</name>
    <name type="synonym">Macropteronotus magur</name>
    <dbReference type="NCBI Taxonomy" id="1594786"/>
    <lineage>
        <taxon>Eukaryota</taxon>
        <taxon>Metazoa</taxon>
        <taxon>Chordata</taxon>
        <taxon>Craniata</taxon>
        <taxon>Vertebrata</taxon>
        <taxon>Euteleostomi</taxon>
        <taxon>Actinopterygii</taxon>
        <taxon>Neopterygii</taxon>
        <taxon>Teleostei</taxon>
        <taxon>Ostariophysi</taxon>
        <taxon>Siluriformes</taxon>
        <taxon>Clariidae</taxon>
        <taxon>Clarias</taxon>
    </lineage>
</organism>
<evidence type="ECO:0000256" key="1">
    <source>
        <dbReference type="SAM" id="MobiDB-lite"/>
    </source>
</evidence>
<dbReference type="SUPFAM" id="SSF54695">
    <property type="entry name" value="POZ domain"/>
    <property type="match status" value="1"/>
</dbReference>
<feature type="compositionally biased region" description="Basic and acidic residues" evidence="1">
    <location>
        <begin position="775"/>
        <end position="791"/>
    </location>
</feature>
<feature type="compositionally biased region" description="Basic residues" evidence="1">
    <location>
        <begin position="792"/>
        <end position="801"/>
    </location>
</feature>
<feature type="non-terminal residue" evidence="3">
    <location>
        <position position="962"/>
    </location>
</feature>
<feature type="compositionally biased region" description="Basic residues" evidence="1">
    <location>
        <begin position="760"/>
        <end position="774"/>
    </location>
</feature>
<evidence type="ECO:0000313" key="4">
    <source>
        <dbReference type="Proteomes" id="UP000727407"/>
    </source>
</evidence>
<gene>
    <name evidence="3" type="ORF">DAT39_005325</name>
</gene>
<feature type="region of interest" description="Disordered" evidence="1">
    <location>
        <begin position="526"/>
        <end position="559"/>
    </location>
</feature>
<dbReference type="InterPro" id="IPR000210">
    <property type="entry name" value="BTB/POZ_dom"/>
</dbReference>
<dbReference type="InterPro" id="IPR042915">
    <property type="entry name" value="BTBD18"/>
</dbReference>
<dbReference type="InterPro" id="IPR011333">
    <property type="entry name" value="SKP1/BTB/POZ_sf"/>
</dbReference>
<feature type="domain" description="BTB" evidence="2">
    <location>
        <begin position="22"/>
        <end position="91"/>
    </location>
</feature>
<feature type="region of interest" description="Disordered" evidence="1">
    <location>
        <begin position="742"/>
        <end position="803"/>
    </location>
</feature>
<accession>A0A8J4UEE4</accession>
<keyword evidence="4" id="KW-1185">Reference proteome</keyword>
<dbReference type="Pfam" id="PF00651">
    <property type="entry name" value="BTB"/>
    <property type="match status" value="1"/>
</dbReference>
<dbReference type="GO" id="GO:0032968">
    <property type="term" value="P:positive regulation of transcription elongation by RNA polymerase II"/>
    <property type="evidence" value="ECO:0007669"/>
    <property type="project" value="InterPro"/>
</dbReference>
<dbReference type="SMART" id="SM00225">
    <property type="entry name" value="BTB"/>
    <property type="match status" value="1"/>
</dbReference>
<dbReference type="PANTHER" id="PTHR47639:SF1">
    <property type="entry name" value="BTB_POZ DOMAIN-CONTAINING PROTEIN 18"/>
    <property type="match status" value="1"/>
</dbReference>
<feature type="region of interest" description="Disordered" evidence="1">
    <location>
        <begin position="421"/>
        <end position="463"/>
    </location>
</feature>
<feature type="compositionally biased region" description="Low complexity" evidence="1">
    <location>
        <begin position="604"/>
        <end position="613"/>
    </location>
</feature>
<dbReference type="AlphaFoldDB" id="A0A8J4UEE4"/>
<dbReference type="OrthoDB" id="8963596at2759"/>
<reference evidence="3" key="1">
    <citation type="submission" date="2020-07" db="EMBL/GenBank/DDBJ databases">
        <title>Clarias magur genome sequencing, assembly and annotation.</title>
        <authorList>
            <person name="Kushwaha B."/>
            <person name="Kumar R."/>
            <person name="Das P."/>
            <person name="Joshi C.G."/>
            <person name="Kumar D."/>
            <person name="Nagpure N.S."/>
            <person name="Pandey M."/>
            <person name="Agarwal S."/>
            <person name="Srivastava S."/>
            <person name="Singh M."/>
            <person name="Sahoo L."/>
            <person name="Jayasankar P."/>
            <person name="Meher P.K."/>
            <person name="Koringa P.G."/>
            <person name="Iquebal M.A."/>
            <person name="Das S.P."/>
            <person name="Bit A."/>
            <person name="Patnaik S."/>
            <person name="Patel N."/>
            <person name="Shah T.M."/>
            <person name="Hinsu A."/>
            <person name="Jena J.K."/>
        </authorList>
    </citation>
    <scope>NUCLEOTIDE SEQUENCE</scope>
    <source>
        <strain evidence="3">CIFAMagur01</strain>
        <tissue evidence="3">Testis</tissue>
    </source>
</reference>
<dbReference type="PROSITE" id="PS50097">
    <property type="entry name" value="BTB"/>
    <property type="match status" value="1"/>
</dbReference>
<feature type="compositionally biased region" description="Basic and acidic residues" evidence="1">
    <location>
        <begin position="911"/>
        <end position="944"/>
    </location>
</feature>
<feature type="region of interest" description="Disordered" evidence="1">
    <location>
        <begin position="901"/>
        <end position="962"/>
    </location>
</feature>
<sequence length="962" mass="108286">MLQFEALLLRQLQKQQNRDELCDTVLHTQGVSVPVHSCVLSAFSPRLYGTLSSMPVPMAGQRRLIELQAVDACTLLSLVSLLYSGQFHENREQVLSAAQTLGIDLPQWQDEEERYGEKAGKRRESTDADQGIEKEADPRNWDNGMIRRIEESRRREEKMIRESGTQTECGRETNERGAQTDLACSEPQSIQTVYLIDQATYSTNHELGSYVDIQDTGSALQAIHPEIKSTTCEILPKASKTVACHTINESACVPQISLDFLETSQQKPCSSVTLHSGFSDQSVVVPVARAGAINNLKQFEGNIPGFINYFLDSAYSQTIGIREQGCAREECKEGQVITRSRGRSTDGGLVKESVRCIRGGRRQRCMKRWGLVARLAWQGKGGGRVGRFLETRSTGKISMKAFQRWQNREALMQNREALVEAGEARGRGRQRQRGKTENVSGRKEQNDPPRRGRPRGRPRLRPILPASRGFSTVMPTKQGTVDPTELDLLHTVTPMPAAPMEPIQPIDTLLDDIMTDLHFLPPAENQISQHCSSSAPPISKAMYPNSNSLKPTDPKQHLEGDLNDILDQFLRTFDQHVGSGILDEPEETSQDKFDGSRSKPDPSTDPGSSPPKTYTQLQPQSRHLHHQKPQTNLLNTSNTRPRVTFTLNPSRAENTRAQDGHLHGSEVEKPSKDQNIVQQFENQRITRSQSMKRKLETAFISPQNPVKRKCKQNQSVDHRKTRQRASQGRFGACANKERVNSLDKNNKNPAKRACVEERQKRARGRGRNRGVGRFGRRERSVENSDRKDSLNRRKKRSKMNKTVREACVEAERRSNDFQAGQSCAKKQIGGSCLGIASSAMEKVRMLLQLQDEEERVNESLEIRRVNKVGNGRLVNYKRIDGAKERIPVENSLQAHFGDIQEPENEGGRVVSAEDERQERTSNMEEVNKRQDDDARMADGLRQEELMTEECSVPLQPNMPSNA</sequence>
<name>A0A8J4UEE4_CLAMG</name>
<feature type="compositionally biased region" description="Polar residues" evidence="1">
    <location>
        <begin position="629"/>
        <end position="652"/>
    </location>
</feature>
<protein>
    <submittedName>
        <fullName evidence="3">BTB/POZ domain-containing protein 18</fullName>
    </submittedName>
</protein>
<feature type="compositionally biased region" description="Basic residues" evidence="1">
    <location>
        <begin position="451"/>
        <end position="460"/>
    </location>
</feature>